<dbReference type="Proteomes" id="UP001172155">
    <property type="component" value="Unassembled WGS sequence"/>
</dbReference>
<dbReference type="PANTHER" id="PTHR28096">
    <property type="entry name" value="PROTEIN FAF1"/>
    <property type="match status" value="1"/>
</dbReference>
<dbReference type="PANTHER" id="PTHR28096:SF1">
    <property type="entry name" value="PROTEIN FAF1"/>
    <property type="match status" value="1"/>
</dbReference>
<dbReference type="InterPro" id="IPR027973">
    <property type="entry name" value="FSAF1-like"/>
</dbReference>
<name>A0AA40EFW7_9PEZI</name>
<protein>
    <submittedName>
        <fullName evidence="2">Uncharacterized protein</fullName>
    </submittedName>
</protein>
<dbReference type="Pfam" id="PF15375">
    <property type="entry name" value="FSAF1"/>
    <property type="match status" value="1"/>
</dbReference>
<feature type="compositionally biased region" description="Acidic residues" evidence="1">
    <location>
        <begin position="70"/>
        <end position="86"/>
    </location>
</feature>
<dbReference type="InterPro" id="IPR053030">
    <property type="entry name" value="Ribosomal_biogenesis_FAF1-like"/>
</dbReference>
<evidence type="ECO:0000256" key="1">
    <source>
        <dbReference type="SAM" id="MobiDB-lite"/>
    </source>
</evidence>
<organism evidence="2 3">
    <name type="scientific">Schizothecium vesticola</name>
    <dbReference type="NCBI Taxonomy" id="314040"/>
    <lineage>
        <taxon>Eukaryota</taxon>
        <taxon>Fungi</taxon>
        <taxon>Dikarya</taxon>
        <taxon>Ascomycota</taxon>
        <taxon>Pezizomycotina</taxon>
        <taxon>Sordariomycetes</taxon>
        <taxon>Sordariomycetidae</taxon>
        <taxon>Sordariales</taxon>
        <taxon>Schizotheciaceae</taxon>
        <taxon>Schizothecium</taxon>
    </lineage>
</organism>
<dbReference type="EMBL" id="JAUKUD010000007">
    <property type="protein sequence ID" value="KAK0738395.1"/>
    <property type="molecule type" value="Genomic_DNA"/>
</dbReference>
<evidence type="ECO:0000313" key="3">
    <source>
        <dbReference type="Proteomes" id="UP001172155"/>
    </source>
</evidence>
<feature type="region of interest" description="Disordered" evidence="1">
    <location>
        <begin position="1"/>
        <end position="144"/>
    </location>
</feature>
<sequence>MSNALGKRKRVASAKEREETTEPDNATDIQTLLRQHFEARFGSLSGIAPQKPGDAGEDDDSDDNSAGADSDSDEWGGISEEDDDEPPQVQVVDYTTPLATSNTGTMSKKELKAYLSSRPPTTSTTTPNPLTTKKKPDPADPEDSAAFLANDLALQRLIAESHLLAAAGGNASHYQSSAAAATLTATRAFADGRTRQRATDMRLQALGAKASLFAQERMPMAMRKGMARAAGDKEERRRREARENGIVLERFGGGGRRRRTWGAGEGKGLGRWICRAGM</sequence>
<dbReference type="GO" id="GO:0005730">
    <property type="term" value="C:nucleolus"/>
    <property type="evidence" value="ECO:0007669"/>
    <property type="project" value="TreeGrafter"/>
</dbReference>
<dbReference type="GO" id="GO:0000462">
    <property type="term" value="P:maturation of SSU-rRNA from tricistronic rRNA transcript (SSU-rRNA, 5.8S rRNA, LSU-rRNA)"/>
    <property type="evidence" value="ECO:0007669"/>
    <property type="project" value="TreeGrafter"/>
</dbReference>
<reference evidence="2" key="1">
    <citation type="submission" date="2023-06" db="EMBL/GenBank/DDBJ databases">
        <title>Genome-scale phylogeny and comparative genomics of the fungal order Sordariales.</title>
        <authorList>
            <consortium name="Lawrence Berkeley National Laboratory"/>
            <person name="Hensen N."/>
            <person name="Bonometti L."/>
            <person name="Westerberg I."/>
            <person name="Brannstrom I.O."/>
            <person name="Guillou S."/>
            <person name="Cros-Aarteil S."/>
            <person name="Calhoun S."/>
            <person name="Haridas S."/>
            <person name="Kuo A."/>
            <person name="Mondo S."/>
            <person name="Pangilinan J."/>
            <person name="Riley R."/>
            <person name="LaButti K."/>
            <person name="Andreopoulos B."/>
            <person name="Lipzen A."/>
            <person name="Chen C."/>
            <person name="Yanf M."/>
            <person name="Daum C."/>
            <person name="Ng V."/>
            <person name="Clum A."/>
            <person name="Steindorff A."/>
            <person name="Ohm R."/>
            <person name="Martin F."/>
            <person name="Silar P."/>
            <person name="Natvig D."/>
            <person name="Lalanne C."/>
            <person name="Gautier V."/>
            <person name="Ament-velasquez S.L."/>
            <person name="Kruys A."/>
            <person name="Hutchinson M.I."/>
            <person name="Powell A.J."/>
            <person name="Barry K."/>
            <person name="Miller A.N."/>
            <person name="Grigoriev I.V."/>
            <person name="Debuchy R."/>
            <person name="Gladieux P."/>
            <person name="Thoren M.H."/>
            <person name="Johannesson H."/>
        </authorList>
    </citation>
    <scope>NUCLEOTIDE SEQUENCE</scope>
    <source>
        <strain evidence="2">SMH3187-1</strain>
    </source>
</reference>
<keyword evidence="3" id="KW-1185">Reference proteome</keyword>
<feature type="compositionally biased region" description="Basic residues" evidence="1">
    <location>
        <begin position="1"/>
        <end position="12"/>
    </location>
</feature>
<accession>A0AA40EFW7</accession>
<feature type="compositionally biased region" description="Low complexity" evidence="1">
    <location>
        <begin position="119"/>
        <end position="131"/>
    </location>
</feature>
<feature type="compositionally biased region" description="Polar residues" evidence="1">
    <location>
        <begin position="23"/>
        <end position="33"/>
    </location>
</feature>
<proteinExistence type="predicted"/>
<gene>
    <name evidence="2" type="ORF">B0T18DRAFT_441137</name>
</gene>
<feature type="compositionally biased region" description="Polar residues" evidence="1">
    <location>
        <begin position="97"/>
        <end position="106"/>
    </location>
</feature>
<dbReference type="AlphaFoldDB" id="A0AA40EFW7"/>
<comment type="caution">
    <text evidence="2">The sequence shown here is derived from an EMBL/GenBank/DDBJ whole genome shotgun (WGS) entry which is preliminary data.</text>
</comment>
<evidence type="ECO:0000313" key="2">
    <source>
        <dbReference type="EMBL" id="KAK0738395.1"/>
    </source>
</evidence>